<gene>
    <name evidence="2" type="ORF">HX018_05355</name>
</gene>
<proteinExistence type="predicted"/>
<evidence type="ECO:0000313" key="3">
    <source>
        <dbReference type="Proteomes" id="UP001170954"/>
    </source>
</evidence>
<sequence>MNPKEIHIKIEDGTYGFDLKQKIYVYRNTNPSQSNILDLILKLLRVDLLDFDTKKLKSDFNDGELSTLKSIDINIIENKEVIARWLDVLLTLDKKYLKENIKLVRTSYADIYHTNGDYIYLMRSVALVRYAKKIFEQDSDVLFEEAKKAVINPKTAYLQKRLLIEMVGAFGLTKCQKEFSQKLNEQISDFYKNHDFDAVRISIETLHSIKSLSAHECRIKLAESYELEADHQVSNKQPNTFYPTISQNYLKGLRLLTSIPSCEELRKRLEKKVAEEQQEDFKMVQTVGVNLFQDIDFQELRVALAELEINSFNDGYRELLNIPIIPQELIEKQVPNVFDSNSFLATAFPQQVKVNNKGAHVATQSVEEGHANFVRTIYRERILAFIHAIKNKMDVYDEVTESFIDELLNRIASPFIPDSRKYLYVIGITKGFNNDFITAAHILMPQVENSLRHIAVQSGVNVTTWEKEKQHENLLGGCLEKLRHIGNSDLIDEMISFLVDGNSRNFRNDLLHGLMEPLEIQKYGMYLWWVKLKLVVQTKVWFPNLK</sequence>
<protein>
    <submittedName>
        <fullName evidence="2">DUF4209 domain-containing protein</fullName>
    </submittedName>
</protein>
<dbReference type="Pfam" id="PF13910">
    <property type="entry name" value="DUF4209"/>
    <property type="match status" value="1"/>
</dbReference>
<evidence type="ECO:0000259" key="1">
    <source>
        <dbReference type="Pfam" id="PF13910"/>
    </source>
</evidence>
<keyword evidence="3" id="KW-1185">Reference proteome</keyword>
<name>A0ABT7NKF9_9SPHI</name>
<reference evidence="2" key="1">
    <citation type="submission" date="2020-06" db="EMBL/GenBank/DDBJ databases">
        <authorList>
            <person name="Dong N."/>
        </authorList>
    </citation>
    <scope>NUCLEOTIDE SEQUENCE</scope>
    <source>
        <strain evidence="2">R1692</strain>
    </source>
</reference>
<reference evidence="2" key="2">
    <citation type="journal article" date="2022" name="Sci. Total Environ.">
        <title>Prevalence, transmission, and molecular epidemiology of tet(X)-positive bacteria among humans, animals, and environmental niches in China: An epidemiological, and genomic-based study.</title>
        <authorList>
            <person name="Dong N."/>
            <person name="Zeng Y."/>
            <person name="Cai C."/>
            <person name="Sun C."/>
            <person name="Lu J."/>
            <person name="Liu C."/>
            <person name="Zhou H."/>
            <person name="Sun Q."/>
            <person name="Shu L."/>
            <person name="Wang H."/>
            <person name="Wang Y."/>
            <person name="Wang S."/>
            <person name="Wu C."/>
            <person name="Chan E.W."/>
            <person name="Chen G."/>
            <person name="Shen Z."/>
            <person name="Chen S."/>
            <person name="Zhang R."/>
        </authorList>
    </citation>
    <scope>NUCLEOTIDE SEQUENCE</scope>
    <source>
        <strain evidence="2">R1692</strain>
    </source>
</reference>
<dbReference type="InterPro" id="IPR025209">
    <property type="entry name" value="DUF4209"/>
</dbReference>
<dbReference type="RefSeq" id="WP_286650696.1">
    <property type="nucleotide sequence ID" value="NZ_JACAGK010000011.1"/>
</dbReference>
<accession>A0ABT7NKF9</accession>
<comment type="caution">
    <text evidence="2">The sequence shown here is derived from an EMBL/GenBank/DDBJ whole genome shotgun (WGS) entry which is preliminary data.</text>
</comment>
<evidence type="ECO:0000313" key="2">
    <source>
        <dbReference type="EMBL" id="MDM1047668.1"/>
    </source>
</evidence>
<dbReference type="Proteomes" id="UP001170954">
    <property type="component" value="Unassembled WGS sequence"/>
</dbReference>
<feature type="domain" description="DUF4209" evidence="1">
    <location>
        <begin position="447"/>
        <end position="532"/>
    </location>
</feature>
<organism evidence="2 3">
    <name type="scientific">Sphingobacterium hotanense</name>
    <dbReference type="NCBI Taxonomy" id="649196"/>
    <lineage>
        <taxon>Bacteria</taxon>
        <taxon>Pseudomonadati</taxon>
        <taxon>Bacteroidota</taxon>
        <taxon>Sphingobacteriia</taxon>
        <taxon>Sphingobacteriales</taxon>
        <taxon>Sphingobacteriaceae</taxon>
        <taxon>Sphingobacterium</taxon>
    </lineage>
</organism>
<dbReference type="EMBL" id="JACAGK010000011">
    <property type="protein sequence ID" value="MDM1047668.1"/>
    <property type="molecule type" value="Genomic_DNA"/>
</dbReference>